<name>A0AAV4NXJ9_CAEEX</name>
<dbReference type="EMBL" id="BPLR01021390">
    <property type="protein sequence ID" value="GIX89078.1"/>
    <property type="molecule type" value="Genomic_DNA"/>
</dbReference>
<gene>
    <name evidence="1" type="ORF">CEXT_73001</name>
</gene>
<comment type="caution">
    <text evidence="1">The sequence shown here is derived from an EMBL/GenBank/DDBJ whole genome shotgun (WGS) entry which is preliminary data.</text>
</comment>
<dbReference type="GO" id="GO:0004519">
    <property type="term" value="F:endonuclease activity"/>
    <property type="evidence" value="ECO:0007669"/>
    <property type="project" value="UniProtKB-KW"/>
</dbReference>
<keyword evidence="1" id="KW-0540">Nuclease</keyword>
<dbReference type="InterPro" id="IPR036691">
    <property type="entry name" value="Endo/exonu/phosph_ase_sf"/>
</dbReference>
<keyword evidence="2" id="KW-1185">Reference proteome</keyword>
<evidence type="ECO:0000313" key="1">
    <source>
        <dbReference type="EMBL" id="GIX89078.1"/>
    </source>
</evidence>
<dbReference type="Proteomes" id="UP001054945">
    <property type="component" value="Unassembled WGS sequence"/>
</dbReference>
<organism evidence="1 2">
    <name type="scientific">Caerostris extrusa</name>
    <name type="common">Bark spider</name>
    <name type="synonym">Caerostris bankana</name>
    <dbReference type="NCBI Taxonomy" id="172846"/>
    <lineage>
        <taxon>Eukaryota</taxon>
        <taxon>Metazoa</taxon>
        <taxon>Ecdysozoa</taxon>
        <taxon>Arthropoda</taxon>
        <taxon>Chelicerata</taxon>
        <taxon>Arachnida</taxon>
        <taxon>Araneae</taxon>
        <taxon>Araneomorphae</taxon>
        <taxon>Entelegynae</taxon>
        <taxon>Araneoidea</taxon>
        <taxon>Araneidae</taxon>
        <taxon>Caerostris</taxon>
    </lineage>
</organism>
<protein>
    <submittedName>
        <fullName evidence="1">Endonuclease-reverse transcriptase</fullName>
    </submittedName>
</protein>
<keyword evidence="1" id="KW-0255">Endonuclease</keyword>
<keyword evidence="1" id="KW-0378">Hydrolase</keyword>
<reference evidence="1 2" key="1">
    <citation type="submission" date="2021-06" db="EMBL/GenBank/DDBJ databases">
        <title>Caerostris extrusa draft genome.</title>
        <authorList>
            <person name="Kono N."/>
            <person name="Arakawa K."/>
        </authorList>
    </citation>
    <scope>NUCLEOTIDE SEQUENCE [LARGE SCALE GENOMIC DNA]</scope>
</reference>
<dbReference type="Gene3D" id="3.60.10.10">
    <property type="entry name" value="Endonuclease/exonuclease/phosphatase"/>
    <property type="match status" value="1"/>
</dbReference>
<dbReference type="AlphaFoldDB" id="A0AAV4NXJ9"/>
<sequence length="197" mass="23231">MDNGMDCRNTNDFKIWKLKCVELRSKFFNTKQGYGVHAPTEDVVKEHKNVFYEDFNNEISKVPRHIIKIVGDLNAKIGKESLFRQTVDWFSLQETSNENGVRVMDFATNNMVINTCFDHKRIHKEMWISDDGKIKDQTDRVINDKRHTSDVIDIRHCRGADCDTDHFLLVMKYRQRISRICKMKGKSRKKIQCKKAE</sequence>
<evidence type="ECO:0000313" key="2">
    <source>
        <dbReference type="Proteomes" id="UP001054945"/>
    </source>
</evidence>
<proteinExistence type="predicted"/>
<accession>A0AAV4NXJ9</accession>